<gene>
    <name evidence="1" type="ORF">DSO57_1007649</name>
</gene>
<accession>A0ACC2SK70</accession>
<evidence type="ECO:0000313" key="1">
    <source>
        <dbReference type="EMBL" id="KAJ9062738.1"/>
    </source>
</evidence>
<sequence length="188" mass="21407">MLEDNLAEIQENLNDLSLASVARDADLCKLEENEDSDEELNTQKDELYDSDADDKDESYFQKMTSSKNQDGTTRVTDAVLSCAMCLTPICFDCQRHSSFHDQYRAMFVCNVELNLAEILYHPEPNNAIKFDLAKATPASYMLETLEDPAQLLDENSFFAAHCQNCRTQVGVYDYDELYHLFNVISSNP</sequence>
<comment type="caution">
    <text evidence="1">The sequence shown here is derived from an EMBL/GenBank/DDBJ whole genome shotgun (WGS) entry which is preliminary data.</text>
</comment>
<protein>
    <submittedName>
        <fullName evidence="1">Uncharacterized protein</fullName>
    </submittedName>
</protein>
<reference evidence="1" key="1">
    <citation type="submission" date="2022-04" db="EMBL/GenBank/DDBJ databases">
        <title>Genome of the entomopathogenic fungus Entomophthora muscae.</title>
        <authorList>
            <person name="Elya C."/>
            <person name="Lovett B.R."/>
            <person name="Lee E."/>
            <person name="Macias A.M."/>
            <person name="Hajek A.E."/>
            <person name="De Bivort B.L."/>
            <person name="Kasson M.T."/>
            <person name="De Fine Licht H.H."/>
            <person name="Stajich J.E."/>
        </authorList>
    </citation>
    <scope>NUCLEOTIDE SEQUENCE</scope>
    <source>
        <strain evidence="1">Berkeley</strain>
    </source>
</reference>
<evidence type="ECO:0000313" key="2">
    <source>
        <dbReference type="Proteomes" id="UP001165960"/>
    </source>
</evidence>
<proteinExistence type="predicted"/>
<keyword evidence="2" id="KW-1185">Reference proteome</keyword>
<organism evidence="1 2">
    <name type="scientific">Entomophthora muscae</name>
    <dbReference type="NCBI Taxonomy" id="34485"/>
    <lineage>
        <taxon>Eukaryota</taxon>
        <taxon>Fungi</taxon>
        <taxon>Fungi incertae sedis</taxon>
        <taxon>Zoopagomycota</taxon>
        <taxon>Entomophthoromycotina</taxon>
        <taxon>Entomophthoromycetes</taxon>
        <taxon>Entomophthorales</taxon>
        <taxon>Entomophthoraceae</taxon>
        <taxon>Entomophthora</taxon>
    </lineage>
</organism>
<dbReference type="EMBL" id="QTSX02004993">
    <property type="protein sequence ID" value="KAJ9062738.1"/>
    <property type="molecule type" value="Genomic_DNA"/>
</dbReference>
<dbReference type="Proteomes" id="UP001165960">
    <property type="component" value="Unassembled WGS sequence"/>
</dbReference>
<name>A0ACC2SK70_9FUNG</name>